<evidence type="ECO:0000256" key="1">
    <source>
        <dbReference type="SAM" id="MobiDB-lite"/>
    </source>
</evidence>
<sequence length="308" mass="34535">VRLLERRLQIADILDHPLDNLELRQLPFPRHVGHQGSQLRQVSGYLFCFQVTTGSVDPEAVVQDTSTRRHSAAHRAHHHRLHVVRVCTRFPLWNCRCDAWLSPSPSSHPGHTGLFERKCVRLEADRSRGCLTTMGDQRRVAAARLRAAAGGGGRETRPLLNVRRRQPLAITATTTTVSEKLKILQMVDKVIYVWRKDGILAGSSAKLEILRPVRCLTRKMRRTASGVQTLWPLSKVGRIGGANLVKRDLVSDRVVVWNDRGMRAVDANEDKLLVVRATEEMSFGRKVERSGAGAGKNPANDPGYRFET</sequence>
<accession>A0A310SKC3</accession>
<gene>
    <name evidence="2" type="ORF">WN48_02722</name>
</gene>
<proteinExistence type="predicted"/>
<feature type="region of interest" description="Disordered" evidence="1">
    <location>
        <begin position="287"/>
        <end position="308"/>
    </location>
</feature>
<dbReference type="AlphaFoldDB" id="A0A310SKC3"/>
<name>A0A310SKC3_9HYME</name>
<reference evidence="2 3" key="1">
    <citation type="submission" date="2015-07" db="EMBL/GenBank/DDBJ databases">
        <title>The genome of Eufriesea mexicana.</title>
        <authorList>
            <person name="Pan H."/>
            <person name="Kapheim K."/>
        </authorList>
    </citation>
    <scope>NUCLEOTIDE SEQUENCE [LARGE SCALE GENOMIC DNA]</scope>
    <source>
        <strain evidence="2">0111107269</strain>
        <tissue evidence="2">Whole body</tissue>
    </source>
</reference>
<dbReference type="EMBL" id="KQ761738">
    <property type="protein sequence ID" value="OAD57136.1"/>
    <property type="molecule type" value="Genomic_DNA"/>
</dbReference>
<feature type="non-terminal residue" evidence="2">
    <location>
        <position position="1"/>
    </location>
</feature>
<keyword evidence="3" id="KW-1185">Reference proteome</keyword>
<evidence type="ECO:0000313" key="3">
    <source>
        <dbReference type="Proteomes" id="UP000250275"/>
    </source>
</evidence>
<evidence type="ECO:0000313" key="2">
    <source>
        <dbReference type="EMBL" id="OAD57136.1"/>
    </source>
</evidence>
<organism evidence="2 3">
    <name type="scientific">Eufriesea mexicana</name>
    <dbReference type="NCBI Taxonomy" id="516756"/>
    <lineage>
        <taxon>Eukaryota</taxon>
        <taxon>Metazoa</taxon>
        <taxon>Ecdysozoa</taxon>
        <taxon>Arthropoda</taxon>
        <taxon>Hexapoda</taxon>
        <taxon>Insecta</taxon>
        <taxon>Pterygota</taxon>
        <taxon>Neoptera</taxon>
        <taxon>Endopterygota</taxon>
        <taxon>Hymenoptera</taxon>
        <taxon>Apocrita</taxon>
        <taxon>Aculeata</taxon>
        <taxon>Apoidea</taxon>
        <taxon>Anthophila</taxon>
        <taxon>Apidae</taxon>
        <taxon>Eufriesea</taxon>
    </lineage>
</organism>
<dbReference type="Proteomes" id="UP000250275">
    <property type="component" value="Unassembled WGS sequence"/>
</dbReference>
<protein>
    <submittedName>
        <fullName evidence="2">Uncharacterized protein</fullName>
    </submittedName>
</protein>